<keyword evidence="2" id="KW-1003">Cell membrane</keyword>
<dbReference type="SUPFAM" id="SSF49879">
    <property type="entry name" value="SMAD/FHA domain"/>
    <property type="match status" value="1"/>
</dbReference>
<dbReference type="InterPro" id="IPR010432">
    <property type="entry name" value="RDD"/>
</dbReference>
<comment type="caution">
    <text evidence="10">The sequence shown here is derived from an EMBL/GenBank/DDBJ whole genome shotgun (WGS) entry which is preliminary data.</text>
</comment>
<dbReference type="InterPro" id="IPR008984">
    <property type="entry name" value="SMAD_FHA_dom_sf"/>
</dbReference>
<feature type="transmembrane region" description="Helical" evidence="8">
    <location>
        <begin position="87"/>
        <end position="109"/>
    </location>
</feature>
<proteinExistence type="predicted"/>
<dbReference type="STRING" id="1844.UG56_012590"/>
<evidence type="ECO:0000313" key="10">
    <source>
        <dbReference type="EMBL" id="OIJ26549.1"/>
    </source>
</evidence>
<evidence type="ECO:0000313" key="11">
    <source>
        <dbReference type="Proteomes" id="UP000033772"/>
    </source>
</evidence>
<dbReference type="PANTHER" id="PTHR36115:SF4">
    <property type="entry name" value="MEMBRANE PROTEIN"/>
    <property type="match status" value="1"/>
</dbReference>
<feature type="transmembrane region" description="Helical" evidence="8">
    <location>
        <begin position="140"/>
        <end position="162"/>
    </location>
</feature>
<dbReference type="PROSITE" id="PS50006">
    <property type="entry name" value="FHA_DOMAIN"/>
    <property type="match status" value="1"/>
</dbReference>
<evidence type="ECO:0000256" key="3">
    <source>
        <dbReference type="ARBA" id="ARBA00022553"/>
    </source>
</evidence>
<dbReference type="RefSeq" id="WP_071327046.1">
    <property type="nucleotide sequence ID" value="NZ_JZDQ02000015.1"/>
</dbReference>
<evidence type="ECO:0000256" key="2">
    <source>
        <dbReference type="ARBA" id="ARBA00022475"/>
    </source>
</evidence>
<keyword evidence="5 8" id="KW-1133">Transmembrane helix</keyword>
<protein>
    <recommendedName>
        <fullName evidence="9">FHA domain-containing protein</fullName>
    </recommendedName>
</protein>
<feature type="region of interest" description="Disordered" evidence="7">
    <location>
        <begin position="214"/>
        <end position="360"/>
    </location>
</feature>
<name>A0A1J4N4R9_9ACTN</name>
<keyword evidence="3" id="KW-0597">Phosphoprotein</keyword>
<gene>
    <name evidence="10" type="ORF">UG56_012590</name>
</gene>
<dbReference type="EMBL" id="JZDQ02000015">
    <property type="protein sequence ID" value="OIJ26549.1"/>
    <property type="molecule type" value="Genomic_DNA"/>
</dbReference>
<evidence type="ECO:0000256" key="4">
    <source>
        <dbReference type="ARBA" id="ARBA00022692"/>
    </source>
</evidence>
<dbReference type="Pfam" id="PF00498">
    <property type="entry name" value="FHA"/>
    <property type="match status" value="1"/>
</dbReference>
<feature type="compositionally biased region" description="Pro residues" evidence="7">
    <location>
        <begin position="266"/>
        <end position="277"/>
    </location>
</feature>
<keyword evidence="6 8" id="KW-0472">Membrane</keyword>
<evidence type="ECO:0000256" key="5">
    <source>
        <dbReference type="ARBA" id="ARBA00022989"/>
    </source>
</evidence>
<keyword evidence="11" id="KW-1185">Reference proteome</keyword>
<evidence type="ECO:0000256" key="6">
    <source>
        <dbReference type="ARBA" id="ARBA00023136"/>
    </source>
</evidence>
<dbReference type="Pfam" id="PF06271">
    <property type="entry name" value="RDD"/>
    <property type="match status" value="1"/>
</dbReference>
<dbReference type="AlphaFoldDB" id="A0A1J4N4R9"/>
<accession>A0A1J4N4R9</accession>
<dbReference type="GO" id="GO:0005886">
    <property type="term" value="C:plasma membrane"/>
    <property type="evidence" value="ECO:0007669"/>
    <property type="project" value="UniProtKB-SubCell"/>
</dbReference>
<dbReference type="Proteomes" id="UP000033772">
    <property type="component" value="Unassembled WGS sequence"/>
</dbReference>
<feature type="transmembrane region" description="Helical" evidence="8">
    <location>
        <begin position="48"/>
        <end position="67"/>
    </location>
</feature>
<feature type="domain" description="FHA" evidence="9">
    <location>
        <begin position="381"/>
        <end position="433"/>
    </location>
</feature>
<dbReference type="InterPro" id="IPR000253">
    <property type="entry name" value="FHA_dom"/>
</dbReference>
<evidence type="ECO:0000259" key="9">
    <source>
        <dbReference type="PROSITE" id="PS50006"/>
    </source>
</evidence>
<keyword evidence="4 8" id="KW-0812">Transmembrane</keyword>
<evidence type="ECO:0000256" key="1">
    <source>
        <dbReference type="ARBA" id="ARBA00004651"/>
    </source>
</evidence>
<organism evidence="10 11">
    <name type="scientific">Nocardioides luteus</name>
    <dbReference type="NCBI Taxonomy" id="1844"/>
    <lineage>
        <taxon>Bacteria</taxon>
        <taxon>Bacillati</taxon>
        <taxon>Actinomycetota</taxon>
        <taxon>Actinomycetes</taxon>
        <taxon>Propionibacteriales</taxon>
        <taxon>Nocardioidaceae</taxon>
        <taxon>Nocardioides</taxon>
    </lineage>
</organism>
<dbReference type="CDD" id="cd00060">
    <property type="entry name" value="FHA"/>
    <property type="match status" value="1"/>
</dbReference>
<reference evidence="10" key="1">
    <citation type="submission" date="2016-10" db="EMBL/GenBank/DDBJ databases">
        <title>Draft Genome Sequence of Nocardioides luteus Strain BAFB, an Alkane-Degrading Bacterium Isolated from JP-7 Polluted Soil.</title>
        <authorList>
            <person name="Brown L."/>
            <person name="Ruiz O.N."/>
            <person name="Gunasekera T."/>
        </authorList>
    </citation>
    <scope>NUCLEOTIDE SEQUENCE [LARGE SCALE GENOMIC DNA]</scope>
    <source>
        <strain evidence="10">BAFB</strain>
    </source>
</reference>
<dbReference type="InterPro" id="IPR051791">
    <property type="entry name" value="Pra-immunoreactive"/>
</dbReference>
<comment type="subcellular location">
    <subcellularLocation>
        <location evidence="1">Cell membrane</location>
        <topology evidence="1">Multi-pass membrane protein</topology>
    </subcellularLocation>
</comment>
<feature type="compositionally biased region" description="Pro residues" evidence="7">
    <location>
        <begin position="285"/>
        <end position="348"/>
    </location>
</feature>
<dbReference type="Gene3D" id="2.60.200.20">
    <property type="match status" value="1"/>
</dbReference>
<dbReference type="PANTHER" id="PTHR36115">
    <property type="entry name" value="PROLINE-RICH ANTIGEN HOMOLOG-RELATED"/>
    <property type="match status" value="1"/>
</dbReference>
<sequence>MEIWEVAEHDDRIEGLTADGKPDPAYAASLGLKDAPLGRRALGAGVDIVCYALLQIPYLVFTLPLLLKLAQGKFGFARFLSHPDFMLAAIAGGATILLSLIFIVLQIVFHGRRGVTLGKAVAGVRSVNVKTLERPGIGRAFLRALVLWGSGIIPIAPIAFLASPLFDKENRGRGWHDKVAETWMVDVREGLDPYDEKRMRIARKTVAAAPVAERKSLPSLSTPNDHDAGSYRPAGRVSAGVLGVSRPKAKQEDRGASPGGSLATPPSGPVAPKPVTPSIPVSRAVPPPHQGQTVPPPPSTPTPTPHPTPYPTPAPTPTPTPAPTPTPTPHPTPAPTPTSHPTPAPTPLPTSGGQQPPVQPRERGIMLKVDSGERIPVSGLVLVGRDPALTENTLGARTVSIIDVSVSKTHMSLRPSGDGVEVTDRGSTNGTVVIHEGATRRLKAWEPVLAPVGAMIRFGDRSALVRRG</sequence>
<evidence type="ECO:0000256" key="8">
    <source>
        <dbReference type="SAM" id="Phobius"/>
    </source>
</evidence>
<evidence type="ECO:0000256" key="7">
    <source>
        <dbReference type="SAM" id="MobiDB-lite"/>
    </source>
</evidence>
<dbReference type="OrthoDB" id="4625746at2"/>